<keyword evidence="3 6" id="KW-0964">Secreted</keyword>
<organism evidence="9 10">
    <name type="scientific">Erinaceus europaeus</name>
    <name type="common">Western European hedgehog</name>
    <dbReference type="NCBI Taxonomy" id="9365"/>
    <lineage>
        <taxon>Eukaryota</taxon>
        <taxon>Metazoa</taxon>
        <taxon>Chordata</taxon>
        <taxon>Craniata</taxon>
        <taxon>Vertebrata</taxon>
        <taxon>Euteleostomi</taxon>
        <taxon>Mammalia</taxon>
        <taxon>Eutheria</taxon>
        <taxon>Laurasiatheria</taxon>
        <taxon>Eulipotyphla</taxon>
        <taxon>Erinaceidae</taxon>
        <taxon>Erinaceinae</taxon>
        <taxon>Erinaceus</taxon>
    </lineage>
</organism>
<gene>
    <name evidence="10" type="primary">LOC103113540</name>
</gene>
<evidence type="ECO:0000256" key="2">
    <source>
        <dbReference type="ARBA" id="ARBA00007371"/>
    </source>
</evidence>
<dbReference type="eggNOG" id="ENOG502TM86">
    <property type="taxonomic scope" value="Eukaryota"/>
</dbReference>
<dbReference type="GO" id="GO:0005576">
    <property type="term" value="C:extracellular region"/>
    <property type="evidence" value="ECO:0007669"/>
    <property type="project" value="UniProtKB-SubCell"/>
</dbReference>
<keyword evidence="9" id="KW-1185">Reference proteome</keyword>
<evidence type="ECO:0000313" key="9">
    <source>
        <dbReference type="Proteomes" id="UP001652624"/>
    </source>
</evidence>
<reference evidence="9" key="1">
    <citation type="submission" date="2025-05" db="UniProtKB">
        <authorList>
            <consortium name="RefSeq"/>
        </authorList>
    </citation>
    <scope>NUCLEOTIDE SEQUENCE [LARGE SCALE GENOMIC DNA]</scope>
</reference>
<dbReference type="GO" id="GO:0042742">
    <property type="term" value="P:defense response to bacterium"/>
    <property type="evidence" value="ECO:0007669"/>
    <property type="project" value="UniProtKB-UniRule"/>
</dbReference>
<evidence type="ECO:0000313" key="10">
    <source>
        <dbReference type="RefSeq" id="XP_016043599.1"/>
    </source>
</evidence>
<feature type="domain" description="Beta-defensin" evidence="8">
    <location>
        <begin position="13"/>
        <end position="42"/>
    </location>
</feature>
<dbReference type="Gene3D" id="3.10.360.10">
    <property type="entry name" value="Antimicrobial Peptide, Beta-defensin 2, Chain A"/>
    <property type="match status" value="1"/>
</dbReference>
<dbReference type="GO" id="GO:0045087">
    <property type="term" value="P:innate immune response"/>
    <property type="evidence" value="ECO:0007669"/>
    <property type="project" value="InterPro"/>
</dbReference>
<keyword evidence="6" id="KW-0929">Antimicrobial</keyword>
<keyword evidence="6" id="KW-0211">Defensin</keyword>
<evidence type="ECO:0000259" key="8">
    <source>
        <dbReference type="Pfam" id="PF13841"/>
    </source>
</evidence>
<keyword evidence="6" id="KW-0044">Antibiotic</keyword>
<feature type="region of interest" description="Disordered" evidence="7">
    <location>
        <begin position="1"/>
        <end position="21"/>
    </location>
</feature>
<evidence type="ECO:0000256" key="1">
    <source>
        <dbReference type="ARBA" id="ARBA00004613"/>
    </source>
</evidence>
<dbReference type="Pfam" id="PF13841">
    <property type="entry name" value="Defensin_beta_2"/>
    <property type="match status" value="1"/>
</dbReference>
<reference evidence="10" key="2">
    <citation type="submission" date="2025-08" db="UniProtKB">
        <authorList>
            <consortium name="RefSeq"/>
        </authorList>
    </citation>
    <scope>IDENTIFICATION</scope>
</reference>
<evidence type="ECO:0000256" key="6">
    <source>
        <dbReference type="RuleBase" id="RU231113"/>
    </source>
</evidence>
<name>A0A1S3WBW8_ERIEU</name>
<protein>
    <recommendedName>
        <fullName evidence="6">Beta-defensin</fullName>
    </recommendedName>
</protein>
<dbReference type="InterPro" id="IPR025933">
    <property type="entry name" value="Beta_defensin_dom"/>
</dbReference>
<evidence type="ECO:0000256" key="3">
    <source>
        <dbReference type="ARBA" id="ARBA00022525"/>
    </source>
</evidence>
<dbReference type="AlphaFoldDB" id="A0A1S3WBW8"/>
<keyword evidence="4" id="KW-0732">Signal</keyword>
<dbReference type="RefSeq" id="XP_016043599.1">
    <property type="nucleotide sequence ID" value="XM_016188113.1"/>
</dbReference>
<comment type="function">
    <text evidence="6">Has antibacterial activity.</text>
</comment>
<evidence type="ECO:0000256" key="5">
    <source>
        <dbReference type="ARBA" id="ARBA00023157"/>
    </source>
</evidence>
<keyword evidence="5" id="KW-1015">Disulfide bond</keyword>
<evidence type="ECO:0000256" key="7">
    <source>
        <dbReference type="SAM" id="MobiDB-lite"/>
    </source>
</evidence>
<dbReference type="GeneID" id="103113540"/>
<dbReference type="OrthoDB" id="9746441at2759"/>
<dbReference type="InParanoid" id="A0A1S3WBW8"/>
<proteinExistence type="inferred from homology"/>
<sequence length="113" mass="13010">MAKENQGYHGETKCAHNSGSCRKSCKADEEIKTTCKNHRICCVPRIRKYGKIILKKKFSMATPTTLYKTQTRQYDEPLTIGQKAVSETDITIKYDDIFETETQTSPPEFFQYS</sequence>
<accession>A0A1S3WBW8</accession>
<dbReference type="Proteomes" id="UP001652624">
    <property type="component" value="Chromosome 1"/>
</dbReference>
<comment type="similarity">
    <text evidence="2 6">Belongs to the beta-defensin family.</text>
</comment>
<comment type="subcellular location">
    <subcellularLocation>
        <location evidence="1 6">Secreted</location>
    </subcellularLocation>
</comment>
<evidence type="ECO:0000256" key="4">
    <source>
        <dbReference type="ARBA" id="ARBA00022729"/>
    </source>
</evidence>